<feature type="signal peptide" evidence="1">
    <location>
        <begin position="1"/>
        <end position="22"/>
    </location>
</feature>
<reference evidence="2 3" key="1">
    <citation type="submission" date="2017-04" db="EMBL/GenBank/DDBJ databases">
        <title>Draft genome sequence of Tuber borchii Vittad., a whitish edible truffle.</title>
        <authorList>
            <consortium name="DOE Joint Genome Institute"/>
            <person name="Murat C."/>
            <person name="Kuo A."/>
            <person name="Barry K.W."/>
            <person name="Clum A."/>
            <person name="Dockter R.B."/>
            <person name="Fauchery L."/>
            <person name="Iotti M."/>
            <person name="Kohler A."/>
            <person name="Labutti K."/>
            <person name="Lindquist E.A."/>
            <person name="Lipzen A."/>
            <person name="Ohm R.A."/>
            <person name="Wang M."/>
            <person name="Grigoriev I.V."/>
            <person name="Zambonelli A."/>
            <person name="Martin F.M."/>
        </authorList>
    </citation>
    <scope>NUCLEOTIDE SEQUENCE [LARGE SCALE GENOMIC DNA]</scope>
    <source>
        <strain evidence="2 3">Tbo3840</strain>
    </source>
</reference>
<dbReference type="AlphaFoldDB" id="A0A2T7A7Y3"/>
<dbReference type="EMBL" id="NESQ01000007">
    <property type="protein sequence ID" value="PUU83833.1"/>
    <property type="molecule type" value="Genomic_DNA"/>
</dbReference>
<sequence>MCFFVFCFFSLLSSLPPHYSSSLSIVLLPCTTNQSIITSLPPERKSPSPQRFQRAFRGLSYLLSDRYCTSTCRLRWDYGMWVGAVRLTLIMVELERTVGVGSVSEGWSISCEIFTCITVARCLKYDKQSLFVFFLLSSPVAGQDTHLNSGMTGLETCTRYEEEEEEEEEDEGRGWKMQVCIEMELMNDTTRSVAWHYYDAI</sequence>
<protein>
    <submittedName>
        <fullName evidence="2">Uncharacterized protein</fullName>
    </submittedName>
</protein>
<comment type="caution">
    <text evidence="2">The sequence shown here is derived from an EMBL/GenBank/DDBJ whole genome shotgun (WGS) entry which is preliminary data.</text>
</comment>
<evidence type="ECO:0000313" key="3">
    <source>
        <dbReference type="Proteomes" id="UP000244722"/>
    </source>
</evidence>
<keyword evidence="1" id="KW-0732">Signal</keyword>
<evidence type="ECO:0000313" key="2">
    <source>
        <dbReference type="EMBL" id="PUU83833.1"/>
    </source>
</evidence>
<organism evidence="2 3">
    <name type="scientific">Tuber borchii</name>
    <name type="common">White truffle</name>
    <dbReference type="NCBI Taxonomy" id="42251"/>
    <lineage>
        <taxon>Eukaryota</taxon>
        <taxon>Fungi</taxon>
        <taxon>Dikarya</taxon>
        <taxon>Ascomycota</taxon>
        <taxon>Pezizomycotina</taxon>
        <taxon>Pezizomycetes</taxon>
        <taxon>Pezizales</taxon>
        <taxon>Tuberaceae</taxon>
        <taxon>Tuber</taxon>
    </lineage>
</organism>
<dbReference type="Proteomes" id="UP000244722">
    <property type="component" value="Unassembled WGS sequence"/>
</dbReference>
<name>A0A2T7A7Y3_TUBBO</name>
<keyword evidence="3" id="KW-1185">Reference proteome</keyword>
<evidence type="ECO:0000256" key="1">
    <source>
        <dbReference type="SAM" id="SignalP"/>
    </source>
</evidence>
<accession>A0A2T7A7Y3</accession>
<gene>
    <name evidence="2" type="ORF">B9Z19DRAFT_754387</name>
</gene>
<feature type="chain" id="PRO_5015514188" evidence="1">
    <location>
        <begin position="23"/>
        <end position="201"/>
    </location>
</feature>
<proteinExistence type="predicted"/>